<feature type="transmembrane region" description="Helical" evidence="2">
    <location>
        <begin position="51"/>
        <end position="72"/>
    </location>
</feature>
<keyword evidence="2" id="KW-0812">Transmembrane</keyword>
<feature type="compositionally biased region" description="Pro residues" evidence="1">
    <location>
        <begin position="92"/>
        <end position="106"/>
    </location>
</feature>
<evidence type="ECO:0000313" key="5">
    <source>
        <dbReference type="EMBL" id="TNC46376.1"/>
    </source>
</evidence>
<dbReference type="EMBL" id="VDFR01000059">
    <property type="protein sequence ID" value="TNC46207.1"/>
    <property type="molecule type" value="Genomic_DNA"/>
</dbReference>
<accession>A0A5C4MP25</accession>
<evidence type="ECO:0000313" key="4">
    <source>
        <dbReference type="EMBL" id="TNC46207.1"/>
    </source>
</evidence>
<reference evidence="5 6" key="1">
    <citation type="submission" date="2019-05" db="EMBL/GenBank/DDBJ databases">
        <title>Mumia sp. nov., isolated from the intestinal contents of plateau pika (Ochotona curzoniae) in the Qinghai-Tibet plateau of China.</title>
        <authorList>
            <person name="Tian Z."/>
        </authorList>
    </citation>
    <scope>NUCLEOTIDE SEQUENCE [LARGE SCALE GENOMIC DNA]</scope>
    <source>
        <strain evidence="6">527</strain>
        <strain evidence="5">Z527</strain>
    </source>
</reference>
<feature type="region of interest" description="Disordered" evidence="1">
    <location>
        <begin position="78"/>
        <end position="110"/>
    </location>
</feature>
<feature type="domain" description="LytR/CpsA/Psr regulator C-terminal" evidence="3">
    <location>
        <begin position="118"/>
        <end position="200"/>
    </location>
</feature>
<sequence length="200" mass="21374">MTRCSSSGCAGCVRHVAAPAQRAAWTPTRRRSPVNQRRRVTQRTRVSPRTVPSVAVVGALVVLALAALGLLVSNDPEQAPAAAPAPTATTPAPTPEPAATPTPTTPAPTTAEVPRAFVEVYNNSRVSGLADTTAARVEDAGWKVVGVDNWYGKIPESTVYYPKKLEDQARRLAADLDIERVRPSIEPMKFDRLTLILTGD</sequence>
<evidence type="ECO:0000256" key="1">
    <source>
        <dbReference type="SAM" id="MobiDB-lite"/>
    </source>
</evidence>
<dbReference type="EMBL" id="VDFR01000057">
    <property type="protein sequence ID" value="TNC46376.1"/>
    <property type="molecule type" value="Genomic_DNA"/>
</dbReference>
<evidence type="ECO:0000313" key="6">
    <source>
        <dbReference type="Proteomes" id="UP000306740"/>
    </source>
</evidence>
<evidence type="ECO:0000256" key="2">
    <source>
        <dbReference type="SAM" id="Phobius"/>
    </source>
</evidence>
<proteinExistence type="predicted"/>
<evidence type="ECO:0000259" key="3">
    <source>
        <dbReference type="Pfam" id="PF13399"/>
    </source>
</evidence>
<feature type="compositionally biased region" description="Low complexity" evidence="1">
    <location>
        <begin position="79"/>
        <end position="91"/>
    </location>
</feature>
<protein>
    <submittedName>
        <fullName evidence="5">LytR family transcriptional regulator</fullName>
    </submittedName>
</protein>
<gene>
    <name evidence="5" type="ORF">FHE65_13185</name>
    <name evidence="4" type="ORF">FHE65_13450</name>
</gene>
<feature type="region of interest" description="Disordered" evidence="1">
    <location>
        <begin position="23"/>
        <end position="49"/>
    </location>
</feature>
<dbReference type="AlphaFoldDB" id="A0A5C4MP25"/>
<comment type="caution">
    <text evidence="5">The sequence shown here is derived from an EMBL/GenBank/DDBJ whole genome shotgun (WGS) entry which is preliminary data.</text>
</comment>
<dbReference type="OrthoDB" id="4350621at2"/>
<name>A0A5C4MP25_9ACTN</name>
<keyword evidence="2" id="KW-1133">Transmembrane helix</keyword>
<feature type="compositionally biased region" description="Basic residues" evidence="1">
    <location>
        <begin position="28"/>
        <end position="42"/>
    </location>
</feature>
<dbReference type="Proteomes" id="UP000306740">
    <property type="component" value="Unassembled WGS sequence"/>
</dbReference>
<dbReference type="InterPro" id="IPR027381">
    <property type="entry name" value="LytR/CpsA/Psr_C"/>
</dbReference>
<dbReference type="Pfam" id="PF13399">
    <property type="entry name" value="LytR_C"/>
    <property type="match status" value="1"/>
</dbReference>
<organism evidence="5 6">
    <name type="scientific">Mumia zhuanghuii</name>
    <dbReference type="NCBI Taxonomy" id="2585211"/>
    <lineage>
        <taxon>Bacteria</taxon>
        <taxon>Bacillati</taxon>
        <taxon>Actinomycetota</taxon>
        <taxon>Actinomycetes</taxon>
        <taxon>Propionibacteriales</taxon>
        <taxon>Nocardioidaceae</taxon>
        <taxon>Mumia</taxon>
    </lineage>
</organism>
<keyword evidence="2" id="KW-0472">Membrane</keyword>
<dbReference type="Gene3D" id="3.30.70.2390">
    <property type="match status" value="1"/>
</dbReference>